<evidence type="ECO:0000313" key="1">
    <source>
        <dbReference type="EMBL" id="CCA70117.1"/>
    </source>
</evidence>
<dbReference type="AlphaFoldDB" id="G4TFK1"/>
<organism evidence="1 2">
    <name type="scientific">Serendipita indica (strain DSM 11827)</name>
    <name type="common">Root endophyte fungus</name>
    <name type="synonym">Piriformospora indica</name>
    <dbReference type="NCBI Taxonomy" id="1109443"/>
    <lineage>
        <taxon>Eukaryota</taxon>
        <taxon>Fungi</taxon>
        <taxon>Dikarya</taxon>
        <taxon>Basidiomycota</taxon>
        <taxon>Agaricomycotina</taxon>
        <taxon>Agaricomycetes</taxon>
        <taxon>Sebacinales</taxon>
        <taxon>Serendipitaceae</taxon>
        <taxon>Serendipita</taxon>
    </lineage>
</organism>
<accession>G4TFK1</accession>
<dbReference type="InParanoid" id="G4TFK1"/>
<sequence>MTTVSSTTNYVRATPTTKPISYTTPPPPSTTSCSGYLCPTACVPTTTRVTNYLCDVDCLGKSTVTSTITVFDPPVTTSILCGPRYKRFLAHDEEPVLEKRQTCSSGPWFTTSSELPCTACSQYSPTTSVTKRMPVSTVTLIAPCMTTATSTSTKRPTSTIPLPTVYPCFWVCTNSVTRTTYYATATPAPGWDWCGQACPAAK</sequence>
<dbReference type="HOGENOM" id="CLU_1355101_0_0_1"/>
<protein>
    <submittedName>
        <fullName evidence="1">Uncharacterized protein</fullName>
    </submittedName>
</protein>
<evidence type="ECO:0000313" key="2">
    <source>
        <dbReference type="Proteomes" id="UP000007148"/>
    </source>
</evidence>
<proteinExistence type="predicted"/>
<gene>
    <name evidence="1" type="ORF">PIIN_04056</name>
</gene>
<dbReference type="EMBL" id="CAFZ01000072">
    <property type="protein sequence ID" value="CCA70117.1"/>
    <property type="molecule type" value="Genomic_DNA"/>
</dbReference>
<name>G4TFK1_SERID</name>
<dbReference type="Proteomes" id="UP000007148">
    <property type="component" value="Unassembled WGS sequence"/>
</dbReference>
<reference evidence="1 2" key="1">
    <citation type="journal article" date="2011" name="PLoS Pathog.">
        <title>Endophytic Life Strategies Decoded by Genome and Transcriptome Analyses of the Mutualistic Root Symbiont Piriformospora indica.</title>
        <authorList>
            <person name="Zuccaro A."/>
            <person name="Lahrmann U."/>
            <person name="Guldener U."/>
            <person name="Langen G."/>
            <person name="Pfiffi S."/>
            <person name="Biedenkopf D."/>
            <person name="Wong P."/>
            <person name="Samans B."/>
            <person name="Grimm C."/>
            <person name="Basiewicz M."/>
            <person name="Murat C."/>
            <person name="Martin F."/>
            <person name="Kogel K.H."/>
        </authorList>
    </citation>
    <scope>NUCLEOTIDE SEQUENCE [LARGE SCALE GENOMIC DNA]</scope>
    <source>
        <strain evidence="1 2">DSM 11827</strain>
    </source>
</reference>
<keyword evidence="2" id="KW-1185">Reference proteome</keyword>
<dbReference type="OrthoDB" id="10338709at2759"/>
<comment type="caution">
    <text evidence="1">The sequence shown here is derived from an EMBL/GenBank/DDBJ whole genome shotgun (WGS) entry which is preliminary data.</text>
</comment>